<protein>
    <recommendedName>
        <fullName evidence="4">DUF3108 domain-containing protein</fullName>
    </recommendedName>
</protein>
<feature type="signal peptide" evidence="1">
    <location>
        <begin position="1"/>
        <end position="32"/>
    </location>
</feature>
<evidence type="ECO:0000313" key="3">
    <source>
        <dbReference type="Proteomes" id="UP000023268"/>
    </source>
</evidence>
<dbReference type="AlphaFoldDB" id="A0A016XP52"/>
<accession>A0A016XP52</accession>
<evidence type="ECO:0000256" key="1">
    <source>
        <dbReference type="SAM" id="SignalP"/>
    </source>
</evidence>
<reference evidence="2 3" key="1">
    <citation type="submission" date="2014-02" db="EMBL/GenBank/DDBJ databases">
        <title>Draft Genome of Hylemonella gracilis isolated from the Niagara River.</title>
        <authorList>
            <person name="Pawlowski D.R."/>
            <person name="Koudelka G.B."/>
        </authorList>
    </citation>
    <scope>NUCLEOTIDE SEQUENCE [LARGE SCALE GENOMIC DNA]</scope>
    <source>
        <strain evidence="2 3">Niagara R</strain>
    </source>
</reference>
<evidence type="ECO:0000313" key="2">
    <source>
        <dbReference type="EMBL" id="EYC52988.1"/>
    </source>
</evidence>
<feature type="chain" id="PRO_5001492685" description="DUF3108 domain-containing protein" evidence="1">
    <location>
        <begin position="33"/>
        <end position="263"/>
    </location>
</feature>
<dbReference type="EMBL" id="JEMG01000001">
    <property type="protein sequence ID" value="EYC52988.1"/>
    <property type="molecule type" value="Genomic_DNA"/>
</dbReference>
<name>A0A016XP52_9BURK</name>
<organism evidence="2 3">
    <name type="scientific">Hylemonella gracilis str. Niagara R</name>
    <dbReference type="NCBI Taxonomy" id="1458275"/>
    <lineage>
        <taxon>Bacteria</taxon>
        <taxon>Pseudomonadati</taxon>
        <taxon>Pseudomonadota</taxon>
        <taxon>Betaproteobacteria</taxon>
        <taxon>Burkholderiales</taxon>
        <taxon>Comamonadaceae</taxon>
        <taxon>Hylemonella</taxon>
    </lineage>
</organism>
<dbReference type="RefSeq" id="WP_035610427.1">
    <property type="nucleotide sequence ID" value="NZ_JEMG01000001.1"/>
</dbReference>
<proteinExistence type="predicted"/>
<dbReference type="eggNOG" id="COG3087">
    <property type="taxonomic scope" value="Bacteria"/>
</dbReference>
<dbReference type="STRING" id="1458275.AZ34_17670"/>
<dbReference type="InterPro" id="IPR006311">
    <property type="entry name" value="TAT_signal"/>
</dbReference>
<dbReference type="Proteomes" id="UP000023268">
    <property type="component" value="Unassembled WGS sequence"/>
</dbReference>
<keyword evidence="1" id="KW-0732">Signal</keyword>
<dbReference type="InterPro" id="IPR021457">
    <property type="entry name" value="DUF3108"/>
</dbReference>
<comment type="caution">
    <text evidence="2">The sequence shown here is derived from an EMBL/GenBank/DDBJ whole genome shotgun (WGS) entry which is preliminary data.</text>
</comment>
<evidence type="ECO:0008006" key="4">
    <source>
        <dbReference type="Google" id="ProtNLM"/>
    </source>
</evidence>
<dbReference type="Pfam" id="PF11306">
    <property type="entry name" value="DUF3108"/>
    <property type="match status" value="1"/>
</dbReference>
<dbReference type="PROSITE" id="PS51318">
    <property type="entry name" value="TAT"/>
    <property type="match status" value="1"/>
</dbReference>
<sequence>MSDFERMQRRAWLARAGLALLPGWAMSPGAQAADMPPRITPAAVPAPLQLRYRVRGTVAFLPLYADGDLFWQHSEGNYLARLRLDAGWLGTRERISAGVITATGLQPLRYTDRARNERDTEFDWPRAEARLGRGGITALAPGTQDLVSLYIQLACLFATQAMSPTLKTEDGSLPLPVLGNGKAVEHWRLLVQGEETLNLPGGTLRTRKLLRLPEPPDNLGAELWLAPALNWMPARIRLREGRSSDVDLLWSQSIAAAPATAAS</sequence>
<gene>
    <name evidence="2" type="ORF">AZ34_17670</name>
</gene>